<comment type="catalytic activity">
    <reaction evidence="7 8">
        <text>hydrogencarbonate + L-glutamine + 2 ATP + H2O = carbamoyl phosphate + L-glutamate + 2 ADP + phosphate + 2 H(+)</text>
        <dbReference type="Rhea" id="RHEA:18633"/>
        <dbReference type="ChEBI" id="CHEBI:15377"/>
        <dbReference type="ChEBI" id="CHEBI:15378"/>
        <dbReference type="ChEBI" id="CHEBI:17544"/>
        <dbReference type="ChEBI" id="CHEBI:29985"/>
        <dbReference type="ChEBI" id="CHEBI:30616"/>
        <dbReference type="ChEBI" id="CHEBI:43474"/>
        <dbReference type="ChEBI" id="CHEBI:58228"/>
        <dbReference type="ChEBI" id="CHEBI:58359"/>
        <dbReference type="ChEBI" id="CHEBI:456216"/>
        <dbReference type="EC" id="6.3.5.5"/>
    </reaction>
</comment>
<dbReference type="SUPFAM" id="SSF52317">
    <property type="entry name" value="Class I glutamine amidotransferase-like"/>
    <property type="match status" value="1"/>
</dbReference>
<dbReference type="PROSITE" id="PS51273">
    <property type="entry name" value="GATASE_TYPE_1"/>
    <property type="match status" value="1"/>
</dbReference>
<dbReference type="Gene3D" id="3.50.30.20">
    <property type="entry name" value="Carbamoyl-phosphate synthase small subunit, N-terminal domain"/>
    <property type="match status" value="1"/>
</dbReference>
<keyword evidence="8" id="KW-0055">Arginine biosynthesis</keyword>
<dbReference type="InterPro" id="IPR029062">
    <property type="entry name" value="Class_I_gatase-like"/>
</dbReference>
<keyword evidence="5 8" id="KW-0067">ATP-binding</keyword>
<dbReference type="PRINTS" id="PR00099">
    <property type="entry name" value="CPSGATASE"/>
</dbReference>
<sequence>MAKGYLVLETGEVFEGVLLGELSGHVGEVVFNTSMTGYQEIITDPSYAGQILTFCYPLIGNYGLNAYDDESLQTAVSGVVTGEVCEEPSHFQASNGFVERLEKAGVPVLTGVDTRALVQVIRKHHTVKGVITEDPSSVEANDWKGATPFFVSQVSTEEPVVYEGSGSGTVAAGGAGGSTATFGFHSIHENMGRGLHIALMDFGYKKSILDALLEAGCKVTVVPYHYSFEQVKELEPDGILFSNGPGDPMALQPWLKEMKKMTEAWPTLGICLGHQLIALAHGARTKKLAFGHRGGNHPVKDLLTGKVWMTSQNHGYVVVDESLDSENFQILFRNVNDGTVEGLKHKSLPIQSVQFHPEAHPGPSDTEFVFQQFIQQVSSSVGHVASGGKEYAEA</sequence>
<dbReference type="InterPro" id="IPR035686">
    <property type="entry name" value="CPSase_GATase1"/>
</dbReference>
<feature type="binding site" evidence="8">
    <location>
        <position position="316"/>
    </location>
    <ligand>
        <name>L-glutamine</name>
        <dbReference type="ChEBI" id="CHEBI:58359"/>
    </ligand>
</feature>
<evidence type="ECO:0000313" key="11">
    <source>
        <dbReference type="Proteomes" id="UP000790580"/>
    </source>
</evidence>
<evidence type="ECO:0000256" key="5">
    <source>
        <dbReference type="ARBA" id="ARBA00022840"/>
    </source>
</evidence>
<comment type="caution">
    <text evidence="10">The sequence shown here is derived from an EMBL/GenBank/DDBJ whole genome shotgun (WGS) entry which is preliminary data.</text>
</comment>
<protein>
    <recommendedName>
        <fullName evidence="8">Carbamoyl phosphate synthase small chain</fullName>
        <ecNumber evidence="8">6.3.5.5</ecNumber>
    </recommendedName>
    <alternativeName>
        <fullName evidence="8">Carbamoyl phosphate synthetase glutamine chain</fullName>
    </alternativeName>
</protein>
<feature type="binding site" evidence="8">
    <location>
        <position position="275"/>
    </location>
    <ligand>
        <name>L-glutamine</name>
        <dbReference type="ChEBI" id="CHEBI:58359"/>
    </ligand>
</feature>
<organism evidence="10 11">
    <name type="scientific">Evansella alkalicola</name>
    <dbReference type="NCBI Taxonomy" id="745819"/>
    <lineage>
        <taxon>Bacteria</taxon>
        <taxon>Bacillati</taxon>
        <taxon>Bacillota</taxon>
        <taxon>Bacilli</taxon>
        <taxon>Bacillales</taxon>
        <taxon>Bacillaceae</taxon>
        <taxon>Evansella</taxon>
    </lineage>
</organism>
<evidence type="ECO:0000259" key="9">
    <source>
        <dbReference type="SMART" id="SM01097"/>
    </source>
</evidence>
<feature type="binding site" evidence="8">
    <location>
        <position position="244"/>
    </location>
    <ligand>
        <name>L-glutamine</name>
        <dbReference type="ChEBI" id="CHEBI:58359"/>
    </ligand>
</feature>
<feature type="binding site" evidence="8">
    <location>
        <position position="315"/>
    </location>
    <ligand>
        <name>L-glutamine</name>
        <dbReference type="ChEBI" id="CHEBI:58359"/>
    </ligand>
</feature>
<dbReference type="Gene3D" id="3.40.50.880">
    <property type="match status" value="1"/>
</dbReference>
<comment type="catalytic activity">
    <reaction evidence="8">
        <text>L-glutamine + H2O = L-glutamate + NH4(+)</text>
        <dbReference type="Rhea" id="RHEA:15889"/>
        <dbReference type="ChEBI" id="CHEBI:15377"/>
        <dbReference type="ChEBI" id="CHEBI:28938"/>
        <dbReference type="ChEBI" id="CHEBI:29985"/>
        <dbReference type="ChEBI" id="CHEBI:58359"/>
    </reaction>
</comment>
<feature type="binding site" evidence="8">
    <location>
        <position position="313"/>
    </location>
    <ligand>
        <name>L-glutamine</name>
        <dbReference type="ChEBI" id="CHEBI:58359"/>
    </ligand>
</feature>
<dbReference type="CDD" id="cd01744">
    <property type="entry name" value="GATase1_CPSase"/>
    <property type="match status" value="1"/>
</dbReference>
<feature type="active site" evidence="8">
    <location>
        <position position="358"/>
    </location>
</feature>
<comment type="pathway">
    <text evidence="1 8">Amino-acid biosynthesis; L-arginine biosynthesis; carbamoyl phosphate from bicarbonate: step 1/1.</text>
</comment>
<gene>
    <name evidence="8" type="primary">carA</name>
    <name evidence="10" type="ORF">KS407_16545</name>
</gene>
<dbReference type="RefSeq" id="WP_088077209.1">
    <property type="nucleotide sequence ID" value="NZ_JAHQCR010000068.1"/>
</dbReference>
<dbReference type="Pfam" id="PF00117">
    <property type="entry name" value="GATase"/>
    <property type="match status" value="1"/>
</dbReference>
<feature type="active site" description="Nucleophile" evidence="8">
    <location>
        <position position="271"/>
    </location>
</feature>
<keyword evidence="8" id="KW-0665">Pyrimidine biosynthesis</keyword>
<dbReference type="NCBIfam" id="TIGR01368">
    <property type="entry name" value="CPSaseIIsmall"/>
    <property type="match status" value="1"/>
</dbReference>
<evidence type="ECO:0000256" key="1">
    <source>
        <dbReference type="ARBA" id="ARBA00005077"/>
    </source>
</evidence>
<dbReference type="SMART" id="SM01097">
    <property type="entry name" value="CPSase_sm_chain"/>
    <property type="match status" value="1"/>
</dbReference>
<feature type="binding site" evidence="8">
    <location>
        <position position="272"/>
    </location>
    <ligand>
        <name>L-glutamine</name>
        <dbReference type="ChEBI" id="CHEBI:58359"/>
    </ligand>
</feature>
<dbReference type="InterPro" id="IPR036480">
    <property type="entry name" value="CarbP_synth_ssu_N_sf"/>
</dbReference>
<dbReference type="InterPro" id="IPR002474">
    <property type="entry name" value="CarbamoylP_synth_ssu_N"/>
</dbReference>
<dbReference type="InterPro" id="IPR006274">
    <property type="entry name" value="CarbamoylP_synth_ssu"/>
</dbReference>
<dbReference type="Proteomes" id="UP000790580">
    <property type="component" value="Unassembled WGS sequence"/>
</dbReference>
<dbReference type="PRINTS" id="PR00097">
    <property type="entry name" value="ANTSNTHASEII"/>
</dbReference>
<reference evidence="10 11" key="1">
    <citation type="submission" date="2021-06" db="EMBL/GenBank/DDBJ databases">
        <title>Bacillus sp. RD4P76, an endophyte from a halophyte.</title>
        <authorList>
            <person name="Sun J.-Q."/>
        </authorList>
    </citation>
    <scope>NUCLEOTIDE SEQUENCE [LARGE SCALE GENOMIC DNA]</scope>
    <source>
        <strain evidence="10 11">JCM 17098</strain>
    </source>
</reference>
<dbReference type="PANTHER" id="PTHR43418:SF7">
    <property type="entry name" value="CARBAMOYL-PHOSPHATE SYNTHASE SMALL CHAIN"/>
    <property type="match status" value="1"/>
</dbReference>
<dbReference type="EMBL" id="JAHQCR010000068">
    <property type="protein sequence ID" value="MBU9723030.1"/>
    <property type="molecule type" value="Genomic_DNA"/>
</dbReference>
<dbReference type="PANTHER" id="PTHR43418">
    <property type="entry name" value="MULTIFUNCTIONAL TRYPTOPHAN BIOSYNTHESIS PROTEIN-RELATED"/>
    <property type="match status" value="1"/>
</dbReference>
<dbReference type="EC" id="6.3.5.5" evidence="8"/>
<dbReference type="SUPFAM" id="SSF52021">
    <property type="entry name" value="Carbamoyl phosphate synthetase, small subunit N-terminal domain"/>
    <property type="match status" value="1"/>
</dbReference>
<keyword evidence="3 8" id="KW-0436">Ligase</keyword>
<evidence type="ECO:0000256" key="6">
    <source>
        <dbReference type="ARBA" id="ARBA00022962"/>
    </source>
</evidence>
<evidence type="ECO:0000256" key="7">
    <source>
        <dbReference type="ARBA" id="ARBA00048816"/>
    </source>
</evidence>
<comment type="pathway">
    <text evidence="8">Pyrimidine metabolism; UMP biosynthesis via de novo pathway; (S)-dihydroorotate from bicarbonate: step 1/3.</text>
</comment>
<keyword evidence="8" id="KW-0028">Amino-acid biosynthesis</keyword>
<dbReference type="PRINTS" id="PR00096">
    <property type="entry name" value="GATASE"/>
</dbReference>
<accession>A0ABS6K0Z1</accession>
<comment type="subunit">
    <text evidence="8">Composed of two chains; the small (or glutamine) chain promotes the hydrolysis of glutamine to ammonia, which is used by the large (or ammonia) chain to synthesize carbamoyl phosphate. Tetramer of heterodimers (alpha,beta)4.</text>
</comment>
<dbReference type="Pfam" id="PF00988">
    <property type="entry name" value="CPSase_sm_chain"/>
    <property type="match status" value="1"/>
</dbReference>
<keyword evidence="4 8" id="KW-0547">Nucleotide-binding</keyword>
<comment type="function">
    <text evidence="8">Small subunit of the glutamine-dependent carbamoyl phosphate synthetase (CPSase). CPSase catalyzes the formation of carbamoyl phosphate from the ammonia moiety of glutamine, carbonate, and phosphate donated by ATP, constituting the first step of 2 biosynthetic pathways, one leading to arginine and/or urea and the other to pyrimidine nucleotides. The small subunit (glutamine amidotransferase) binds and cleaves glutamine to supply the large subunit with the substrate ammonia.</text>
</comment>
<evidence type="ECO:0000256" key="4">
    <source>
        <dbReference type="ARBA" id="ARBA00022741"/>
    </source>
</evidence>
<dbReference type="NCBIfam" id="NF009475">
    <property type="entry name" value="PRK12838.1"/>
    <property type="match status" value="1"/>
</dbReference>
<name>A0ABS6K0Z1_9BACI</name>
<evidence type="ECO:0000256" key="2">
    <source>
        <dbReference type="ARBA" id="ARBA00007800"/>
    </source>
</evidence>
<feature type="domain" description="Carbamoyl-phosphate synthase small subunit N-terminal" evidence="9">
    <location>
        <begin position="2"/>
        <end position="132"/>
    </location>
</feature>
<keyword evidence="6 8" id="KW-0315">Glutamine amidotransferase</keyword>
<feature type="binding site" evidence="8">
    <location>
        <position position="46"/>
    </location>
    <ligand>
        <name>L-glutamine</name>
        <dbReference type="ChEBI" id="CHEBI:58359"/>
    </ligand>
</feature>
<evidence type="ECO:0000256" key="8">
    <source>
        <dbReference type="HAMAP-Rule" id="MF_01209"/>
    </source>
</evidence>
<feature type="active site" evidence="8">
    <location>
        <position position="356"/>
    </location>
</feature>
<evidence type="ECO:0000256" key="3">
    <source>
        <dbReference type="ARBA" id="ARBA00022598"/>
    </source>
</evidence>
<proteinExistence type="inferred from homology"/>
<feature type="binding site" evidence="8">
    <location>
        <position position="246"/>
    </location>
    <ligand>
        <name>L-glutamine</name>
        <dbReference type="ChEBI" id="CHEBI:58359"/>
    </ligand>
</feature>
<dbReference type="InterPro" id="IPR050472">
    <property type="entry name" value="Anth_synth/Amidotransfase"/>
</dbReference>
<dbReference type="HAMAP" id="MF_01209">
    <property type="entry name" value="CPSase_S_chain"/>
    <property type="match status" value="1"/>
</dbReference>
<feature type="region of interest" description="CPSase" evidence="8">
    <location>
        <begin position="1"/>
        <end position="195"/>
    </location>
</feature>
<keyword evidence="11" id="KW-1185">Reference proteome</keyword>
<comment type="similarity">
    <text evidence="2 8">Belongs to the CarA family.</text>
</comment>
<evidence type="ECO:0000313" key="10">
    <source>
        <dbReference type="EMBL" id="MBU9723030.1"/>
    </source>
</evidence>
<dbReference type="InterPro" id="IPR017926">
    <property type="entry name" value="GATASE"/>
</dbReference>